<accession>H2BTV5</accession>
<dbReference type="Pfam" id="PF02635">
    <property type="entry name" value="DsrE"/>
    <property type="match status" value="1"/>
</dbReference>
<evidence type="ECO:0000313" key="3">
    <source>
        <dbReference type="Proteomes" id="UP000003844"/>
    </source>
</evidence>
<feature type="signal peptide" evidence="1">
    <location>
        <begin position="1"/>
        <end position="22"/>
    </location>
</feature>
<dbReference type="HOGENOM" id="CLU_114489_0_0_10"/>
<dbReference type="SUPFAM" id="SSF75169">
    <property type="entry name" value="DsrEFH-like"/>
    <property type="match status" value="1"/>
</dbReference>
<feature type="chain" id="PRO_5003559966" evidence="1">
    <location>
        <begin position="23"/>
        <end position="182"/>
    </location>
</feature>
<dbReference type="PANTHER" id="PTHR37691">
    <property type="entry name" value="BLR3518 PROTEIN"/>
    <property type="match status" value="1"/>
</dbReference>
<dbReference type="InterPro" id="IPR027396">
    <property type="entry name" value="DsrEFH-like"/>
</dbReference>
<evidence type="ECO:0000313" key="2">
    <source>
        <dbReference type="EMBL" id="EHQ03769.1"/>
    </source>
</evidence>
<gene>
    <name evidence="2" type="ORF">Gilli_3162</name>
</gene>
<dbReference type="Gene3D" id="3.40.1260.10">
    <property type="entry name" value="DsrEFH-like"/>
    <property type="match status" value="1"/>
</dbReference>
<dbReference type="OrthoDB" id="7206705at2"/>
<dbReference type="Proteomes" id="UP000003844">
    <property type="component" value="Unassembled WGS sequence"/>
</dbReference>
<protein>
    <submittedName>
        <fullName evidence="2">Uncharacterized protein</fullName>
    </submittedName>
</protein>
<proteinExistence type="predicted"/>
<dbReference type="InterPro" id="IPR003787">
    <property type="entry name" value="Sulphur_relay_DsrE/F-like"/>
</dbReference>
<reference evidence="3" key="1">
    <citation type="journal article" date="2012" name="Stand. Genomic Sci.">
        <title>Genome sequence of the Antarctic rhodopsins-containing flavobacterium Gillisia limnaea type strain (R-8282(T)).</title>
        <authorList>
            <person name="Riedel T."/>
            <person name="Held B."/>
            <person name="Nolan M."/>
            <person name="Lucas S."/>
            <person name="Lapidus A."/>
            <person name="Tice H."/>
            <person name="Del Rio T.G."/>
            <person name="Cheng J.F."/>
            <person name="Han C."/>
            <person name="Tapia R."/>
            <person name="Goodwin L.A."/>
            <person name="Pitluck S."/>
            <person name="Liolios K."/>
            <person name="Mavromatis K."/>
            <person name="Pagani I."/>
            <person name="Ivanova N."/>
            <person name="Mikhailova N."/>
            <person name="Pati A."/>
            <person name="Chen A."/>
            <person name="Palaniappan K."/>
            <person name="Land M."/>
            <person name="Rohde M."/>
            <person name="Tindall B.J."/>
            <person name="Detter J.C."/>
            <person name="Goker M."/>
            <person name="Bristow J."/>
            <person name="Eisen J.A."/>
            <person name="Markowitz V."/>
            <person name="Hugenholtz P."/>
            <person name="Kyrpides N.C."/>
            <person name="Klenk H.P."/>
            <person name="Woyke T."/>
        </authorList>
    </citation>
    <scope>NUCLEOTIDE SEQUENCE [LARGE SCALE GENOMIC DNA]</scope>
    <source>
        <strain evidence="3">DSM 15749 / LMG 21470 / R-8282</strain>
    </source>
</reference>
<dbReference type="AlphaFoldDB" id="H2BTV5"/>
<name>H2BTV5_GILLR</name>
<dbReference type="EMBL" id="JH594606">
    <property type="protein sequence ID" value="EHQ03769.1"/>
    <property type="molecule type" value="Genomic_DNA"/>
</dbReference>
<keyword evidence="3" id="KW-1185">Reference proteome</keyword>
<keyword evidence="1" id="KW-0732">Signal</keyword>
<organism evidence="2 3">
    <name type="scientific">Gillisia limnaea (strain DSM 15749 / LMG 21470 / R-8282)</name>
    <dbReference type="NCBI Taxonomy" id="865937"/>
    <lineage>
        <taxon>Bacteria</taxon>
        <taxon>Pseudomonadati</taxon>
        <taxon>Bacteroidota</taxon>
        <taxon>Flavobacteriia</taxon>
        <taxon>Flavobacteriales</taxon>
        <taxon>Flavobacteriaceae</taxon>
        <taxon>Gillisia</taxon>
    </lineage>
</organism>
<sequence>MIKNLQLLFSLSILFIFSESFAQDQVAIEKPISNFGPTYPIENPDYKTSLSEEYKVVFDITKASEDPSQLNKYVEAIARFLNMHAEAGKPLNTMDVYVVMHGGAAQTLLKNQFYNELYNTDNPNIALFEALSDHGVEIILCGQTSKARNISEERRIPEAKISLSAMTALIQLQNDGYRLIRL</sequence>
<evidence type="ECO:0000256" key="1">
    <source>
        <dbReference type="SAM" id="SignalP"/>
    </source>
</evidence>
<dbReference type="PANTHER" id="PTHR37691:SF1">
    <property type="entry name" value="BLR3518 PROTEIN"/>
    <property type="match status" value="1"/>
</dbReference>
<dbReference type="RefSeq" id="WP_006990075.1">
    <property type="nucleotide sequence ID" value="NZ_JH594606.1"/>
</dbReference>
<dbReference type="STRING" id="865937.Gilli_3162"/>
<dbReference type="eggNOG" id="COG1416">
    <property type="taxonomic scope" value="Bacteria"/>
</dbReference>